<proteinExistence type="predicted"/>
<keyword evidence="3" id="KW-1185">Reference proteome</keyword>
<dbReference type="Proteomes" id="UP001174997">
    <property type="component" value="Unassembled WGS sequence"/>
</dbReference>
<evidence type="ECO:0000256" key="1">
    <source>
        <dbReference type="SAM" id="MobiDB-lite"/>
    </source>
</evidence>
<gene>
    <name evidence="2" type="ORF">QBC41DRAFT_317619</name>
</gene>
<protein>
    <submittedName>
        <fullName evidence="2">Uncharacterized protein</fullName>
    </submittedName>
</protein>
<dbReference type="AlphaFoldDB" id="A0AA40DEB4"/>
<evidence type="ECO:0000313" key="3">
    <source>
        <dbReference type="Proteomes" id="UP001174997"/>
    </source>
</evidence>
<evidence type="ECO:0000313" key="2">
    <source>
        <dbReference type="EMBL" id="KAK0670534.1"/>
    </source>
</evidence>
<accession>A0AA40DEB4</accession>
<organism evidence="2 3">
    <name type="scientific">Cercophora samala</name>
    <dbReference type="NCBI Taxonomy" id="330535"/>
    <lineage>
        <taxon>Eukaryota</taxon>
        <taxon>Fungi</taxon>
        <taxon>Dikarya</taxon>
        <taxon>Ascomycota</taxon>
        <taxon>Pezizomycotina</taxon>
        <taxon>Sordariomycetes</taxon>
        <taxon>Sordariomycetidae</taxon>
        <taxon>Sordariales</taxon>
        <taxon>Lasiosphaeriaceae</taxon>
        <taxon>Cercophora</taxon>
    </lineage>
</organism>
<name>A0AA40DEB4_9PEZI</name>
<comment type="caution">
    <text evidence="2">The sequence shown here is derived from an EMBL/GenBank/DDBJ whole genome shotgun (WGS) entry which is preliminary data.</text>
</comment>
<reference evidence="2" key="1">
    <citation type="submission" date="2023-06" db="EMBL/GenBank/DDBJ databases">
        <title>Genome-scale phylogeny and comparative genomics of the fungal order Sordariales.</title>
        <authorList>
            <consortium name="Lawrence Berkeley National Laboratory"/>
            <person name="Hensen N."/>
            <person name="Bonometti L."/>
            <person name="Westerberg I."/>
            <person name="Brannstrom I.O."/>
            <person name="Guillou S."/>
            <person name="Cros-Aarteil S."/>
            <person name="Calhoun S."/>
            <person name="Haridas S."/>
            <person name="Kuo A."/>
            <person name="Mondo S."/>
            <person name="Pangilinan J."/>
            <person name="Riley R."/>
            <person name="Labutti K."/>
            <person name="Andreopoulos B."/>
            <person name="Lipzen A."/>
            <person name="Chen C."/>
            <person name="Yanf M."/>
            <person name="Daum C."/>
            <person name="Ng V."/>
            <person name="Clum A."/>
            <person name="Steindorff A."/>
            <person name="Ohm R."/>
            <person name="Martin F."/>
            <person name="Silar P."/>
            <person name="Natvig D."/>
            <person name="Lalanne C."/>
            <person name="Gautier V."/>
            <person name="Ament-Velasquez S.L."/>
            <person name="Kruys A."/>
            <person name="Hutchinson M.I."/>
            <person name="Powell A.J."/>
            <person name="Barry K."/>
            <person name="Miller A.N."/>
            <person name="Grigoriev I.V."/>
            <person name="Debuchy R."/>
            <person name="Gladieux P."/>
            <person name="Thoren M.H."/>
            <person name="Johannesson H."/>
        </authorList>
    </citation>
    <scope>NUCLEOTIDE SEQUENCE</scope>
    <source>
        <strain evidence="2">CBS 307.81</strain>
    </source>
</reference>
<sequence>MSLPWGSCLADSSAPFLGSVFICDDRSLPSAHVESSHCWQLVFSVSRCSGIKSSKIFSRFIPRYLPIQTHPQITSTSLSPTHLPGSLHISHSTAKNSPTCENRSTTTYTHPQNEPKEPIQPPNHTHRLIIRRLTSLCFTYPPQHHLIGNSHDTPMIFYPKLHSHSILSAYINDLTTTPQTPQHHPSSP</sequence>
<dbReference type="EMBL" id="JAULSY010000030">
    <property type="protein sequence ID" value="KAK0670534.1"/>
    <property type="molecule type" value="Genomic_DNA"/>
</dbReference>
<feature type="compositionally biased region" description="Polar residues" evidence="1">
    <location>
        <begin position="90"/>
        <end position="112"/>
    </location>
</feature>
<feature type="region of interest" description="Disordered" evidence="1">
    <location>
        <begin position="90"/>
        <end position="124"/>
    </location>
</feature>